<keyword evidence="2" id="KW-1185">Reference proteome</keyword>
<reference evidence="1 2" key="1">
    <citation type="journal article" date="2019" name="Nat. Ecol. Evol.">
        <title>Megaphylogeny resolves global patterns of mushroom evolution.</title>
        <authorList>
            <person name="Varga T."/>
            <person name="Krizsan K."/>
            <person name="Foldi C."/>
            <person name="Dima B."/>
            <person name="Sanchez-Garcia M."/>
            <person name="Sanchez-Ramirez S."/>
            <person name="Szollosi G.J."/>
            <person name="Szarkandi J.G."/>
            <person name="Papp V."/>
            <person name="Albert L."/>
            <person name="Andreopoulos W."/>
            <person name="Angelini C."/>
            <person name="Antonin V."/>
            <person name="Barry K.W."/>
            <person name="Bougher N.L."/>
            <person name="Buchanan P."/>
            <person name="Buyck B."/>
            <person name="Bense V."/>
            <person name="Catcheside P."/>
            <person name="Chovatia M."/>
            <person name="Cooper J."/>
            <person name="Damon W."/>
            <person name="Desjardin D."/>
            <person name="Finy P."/>
            <person name="Geml J."/>
            <person name="Haridas S."/>
            <person name="Hughes K."/>
            <person name="Justo A."/>
            <person name="Karasinski D."/>
            <person name="Kautmanova I."/>
            <person name="Kiss B."/>
            <person name="Kocsube S."/>
            <person name="Kotiranta H."/>
            <person name="LaButti K.M."/>
            <person name="Lechner B.E."/>
            <person name="Liimatainen K."/>
            <person name="Lipzen A."/>
            <person name="Lukacs Z."/>
            <person name="Mihaltcheva S."/>
            <person name="Morgado L.N."/>
            <person name="Niskanen T."/>
            <person name="Noordeloos M.E."/>
            <person name="Ohm R.A."/>
            <person name="Ortiz-Santana B."/>
            <person name="Ovrebo C."/>
            <person name="Racz N."/>
            <person name="Riley R."/>
            <person name="Savchenko A."/>
            <person name="Shiryaev A."/>
            <person name="Soop K."/>
            <person name="Spirin V."/>
            <person name="Szebenyi C."/>
            <person name="Tomsovsky M."/>
            <person name="Tulloss R.E."/>
            <person name="Uehling J."/>
            <person name="Grigoriev I.V."/>
            <person name="Vagvolgyi C."/>
            <person name="Papp T."/>
            <person name="Martin F.M."/>
            <person name="Miettinen O."/>
            <person name="Hibbett D.S."/>
            <person name="Nagy L.G."/>
        </authorList>
    </citation>
    <scope>NUCLEOTIDE SEQUENCE [LARGE SCALE GENOMIC DNA]</scope>
    <source>
        <strain evidence="1 2">CBS 166.37</strain>
    </source>
</reference>
<evidence type="ECO:0000313" key="2">
    <source>
        <dbReference type="Proteomes" id="UP000308652"/>
    </source>
</evidence>
<dbReference type="AlphaFoldDB" id="A0A5C3LHE6"/>
<gene>
    <name evidence="1" type="ORF">BDQ12DRAFT_728838</name>
</gene>
<name>A0A5C3LHE6_9AGAR</name>
<dbReference type="Proteomes" id="UP000308652">
    <property type="component" value="Unassembled WGS sequence"/>
</dbReference>
<evidence type="ECO:0000313" key="1">
    <source>
        <dbReference type="EMBL" id="TFK32228.1"/>
    </source>
</evidence>
<proteinExistence type="predicted"/>
<sequence length="196" mass="21963">MSQYTLNVKIDTDDLQRLKKSGYKLCIAKKVNGIYNVVWYCEPHYFANNAFDWTEEYEVFGIKKFKEGALVKASTNPHDIESGLTCEINESGVMSDSFGSADSSGKFKVINNFGQVSIGINAKLGDDMLPIFVTPTTVTETALFEPIIAVQVWFSMSQTKGMMILAADSDVMQIKYQGKVKERTVTFVDGKWVLQH</sequence>
<dbReference type="OrthoDB" id="2749588at2759"/>
<organism evidence="1 2">
    <name type="scientific">Crucibulum laeve</name>
    <dbReference type="NCBI Taxonomy" id="68775"/>
    <lineage>
        <taxon>Eukaryota</taxon>
        <taxon>Fungi</taxon>
        <taxon>Dikarya</taxon>
        <taxon>Basidiomycota</taxon>
        <taxon>Agaricomycotina</taxon>
        <taxon>Agaricomycetes</taxon>
        <taxon>Agaricomycetidae</taxon>
        <taxon>Agaricales</taxon>
        <taxon>Agaricineae</taxon>
        <taxon>Nidulariaceae</taxon>
        <taxon>Crucibulum</taxon>
    </lineage>
</organism>
<accession>A0A5C3LHE6</accession>
<dbReference type="EMBL" id="ML213681">
    <property type="protein sequence ID" value="TFK32228.1"/>
    <property type="molecule type" value="Genomic_DNA"/>
</dbReference>
<protein>
    <submittedName>
        <fullName evidence="1">Uncharacterized protein</fullName>
    </submittedName>
</protein>